<feature type="compositionally biased region" description="Low complexity" evidence="1">
    <location>
        <begin position="30"/>
        <end position="47"/>
    </location>
</feature>
<dbReference type="PANTHER" id="PTHR43649">
    <property type="entry name" value="ARABINOSE-BINDING PROTEIN-RELATED"/>
    <property type="match status" value="1"/>
</dbReference>
<evidence type="ECO:0000256" key="1">
    <source>
        <dbReference type="SAM" id="MobiDB-lite"/>
    </source>
</evidence>
<feature type="chain" id="PRO_5047261487" evidence="2">
    <location>
        <begin position="25"/>
        <end position="446"/>
    </location>
</feature>
<evidence type="ECO:0000313" key="3">
    <source>
        <dbReference type="EMBL" id="MEQ4484116.1"/>
    </source>
</evidence>
<comment type="caution">
    <text evidence="3">The sequence shown here is derived from an EMBL/GenBank/DDBJ whole genome shotgun (WGS) entry which is preliminary data.</text>
</comment>
<dbReference type="Gene3D" id="3.40.190.10">
    <property type="entry name" value="Periplasmic binding protein-like II"/>
    <property type="match status" value="2"/>
</dbReference>
<dbReference type="Pfam" id="PF01547">
    <property type="entry name" value="SBP_bac_1"/>
    <property type="match status" value="1"/>
</dbReference>
<feature type="region of interest" description="Disordered" evidence="1">
    <location>
        <begin position="29"/>
        <end position="50"/>
    </location>
</feature>
<proteinExistence type="predicted"/>
<evidence type="ECO:0000313" key="4">
    <source>
        <dbReference type="Proteomes" id="UP001493487"/>
    </source>
</evidence>
<dbReference type="RefSeq" id="WP_232186484.1">
    <property type="nucleotide sequence ID" value="NZ_JAIOAP010000008.1"/>
</dbReference>
<dbReference type="PANTHER" id="PTHR43649:SF12">
    <property type="entry name" value="DIACETYLCHITOBIOSE BINDING PROTEIN DASA"/>
    <property type="match status" value="1"/>
</dbReference>
<protein>
    <submittedName>
        <fullName evidence="3">Extracellular solute-binding protein</fullName>
    </submittedName>
</protein>
<dbReference type="InterPro" id="IPR006059">
    <property type="entry name" value="SBP"/>
</dbReference>
<feature type="signal peptide" evidence="2">
    <location>
        <begin position="1"/>
        <end position="24"/>
    </location>
</feature>
<dbReference type="InterPro" id="IPR050490">
    <property type="entry name" value="Bact_solute-bd_prot1"/>
</dbReference>
<accession>A0ABV1KVM4</accession>
<reference evidence="3 4" key="1">
    <citation type="journal article" date="2023" name="Genome Announc.">
        <title>Pan-Genome Analyses of the Genus Cohnella and Proposal of the Novel Species Cohnella silvisoli sp. nov., Isolated from Forest Soil.</title>
        <authorList>
            <person name="Wang C."/>
            <person name="Mao L."/>
            <person name="Bao G."/>
            <person name="Zhu H."/>
        </authorList>
    </citation>
    <scope>NUCLEOTIDE SEQUENCE [LARGE SCALE GENOMIC DNA]</scope>
    <source>
        <strain evidence="3 4">NL03-T5-1</strain>
    </source>
</reference>
<dbReference type="PROSITE" id="PS51257">
    <property type="entry name" value="PROKAR_LIPOPROTEIN"/>
    <property type="match status" value="1"/>
</dbReference>
<dbReference type="Proteomes" id="UP001493487">
    <property type="component" value="Unassembled WGS sequence"/>
</dbReference>
<dbReference type="EMBL" id="JASKHM010000009">
    <property type="protein sequence ID" value="MEQ4484116.1"/>
    <property type="molecule type" value="Genomic_DNA"/>
</dbReference>
<gene>
    <name evidence="3" type="ORF">QJS35_17095</name>
</gene>
<dbReference type="SUPFAM" id="SSF53850">
    <property type="entry name" value="Periplasmic binding protein-like II"/>
    <property type="match status" value="1"/>
</dbReference>
<keyword evidence="2" id="KW-0732">Signal</keyword>
<evidence type="ECO:0000256" key="2">
    <source>
        <dbReference type="SAM" id="SignalP"/>
    </source>
</evidence>
<sequence length="446" mass="48434">MSKYLKLFSTALVGTSLLAMTACATTGKDASGTATPSAATSTPQSSPNKKAKIRVMTITTDEARNNIMEKFIKPNIEAALPDVEVEFEPGGGGGDFVNKMKTYNASGDLPDVWYGDSTLAPPIMEAGNLLDLTPYVTKDHFIDKYSVPDALKAKDGKVYALSSGSDTYFTPVIYYHVDMFEKAGVQIPKTFDELVKAAQTLKSKGFVPISTPGKGGWSTTVFLFQNMVQIGDPQAMADLVTNKTDFNNPSIKAGLARVEQLAKSGALPEGVANLDYGPAKELFTSKKAAMYMMMTWELPDLAKDPTVDFFPFPAASDKYDSAKVAQFWGAPLNGYSVNAKSKNVEQAVKVAEFLAMADAKYFESTGAPVALKTGNPTGELQPLMKKFLDWYNAVPTKIASYSINAQDAKVAAEFATLGQNLLTGQYTSDQFVKDFDKTWKENTWFK</sequence>
<keyword evidence="4" id="KW-1185">Reference proteome</keyword>
<organism evidence="3 4">
    <name type="scientific">Cohnella silvisoli</name>
    <dbReference type="NCBI Taxonomy" id="2873699"/>
    <lineage>
        <taxon>Bacteria</taxon>
        <taxon>Bacillati</taxon>
        <taxon>Bacillota</taxon>
        <taxon>Bacilli</taxon>
        <taxon>Bacillales</taxon>
        <taxon>Paenibacillaceae</taxon>
        <taxon>Cohnella</taxon>
    </lineage>
</organism>
<name>A0ABV1KVM4_9BACL</name>